<dbReference type="Proteomes" id="UP000198636">
    <property type="component" value="Unassembled WGS sequence"/>
</dbReference>
<dbReference type="STRING" id="1120976.SAMN03080606_01780"/>
<dbReference type="InterPro" id="IPR000073">
    <property type="entry name" value="AB_hydrolase_1"/>
</dbReference>
<dbReference type="Gene3D" id="3.40.50.1820">
    <property type="entry name" value="alpha/beta hydrolase"/>
    <property type="match status" value="1"/>
</dbReference>
<name>A0A1G5GUP1_9FIRM</name>
<dbReference type="SUPFAM" id="SSF53474">
    <property type="entry name" value="alpha/beta-Hydrolases"/>
    <property type="match status" value="1"/>
</dbReference>
<feature type="domain" description="AB hydrolase-1" evidence="3">
    <location>
        <begin position="63"/>
        <end position="333"/>
    </location>
</feature>
<evidence type="ECO:0000313" key="4">
    <source>
        <dbReference type="EMBL" id="SCY55069.1"/>
    </source>
</evidence>
<dbReference type="PANTHER" id="PTHR43329">
    <property type="entry name" value="EPOXIDE HYDROLASE"/>
    <property type="match status" value="1"/>
</dbReference>
<comment type="similarity">
    <text evidence="1">Belongs to the peptidase S33 family.</text>
</comment>
<dbReference type="GO" id="GO:0006508">
    <property type="term" value="P:proteolysis"/>
    <property type="evidence" value="ECO:0007669"/>
    <property type="project" value="InterPro"/>
</dbReference>
<keyword evidence="2" id="KW-0378">Hydrolase</keyword>
<accession>A0A1G5GUP1</accession>
<dbReference type="AlphaFoldDB" id="A0A1G5GUP1"/>
<dbReference type="InterPro" id="IPR002410">
    <property type="entry name" value="Peptidase_S33"/>
</dbReference>
<dbReference type="InterPro" id="IPR029058">
    <property type="entry name" value="AB_hydrolase_fold"/>
</dbReference>
<evidence type="ECO:0000256" key="2">
    <source>
        <dbReference type="ARBA" id="ARBA00022801"/>
    </source>
</evidence>
<dbReference type="EMBL" id="FMUS01000010">
    <property type="protein sequence ID" value="SCY55069.1"/>
    <property type="molecule type" value="Genomic_DNA"/>
</dbReference>
<reference evidence="4 5" key="1">
    <citation type="submission" date="2016-10" db="EMBL/GenBank/DDBJ databases">
        <authorList>
            <person name="de Groot N.N."/>
        </authorList>
    </citation>
    <scope>NUCLEOTIDE SEQUENCE [LARGE SCALE GENOMIC DNA]</scope>
    <source>
        <strain evidence="4 5">DSM 18978</strain>
    </source>
</reference>
<dbReference type="GO" id="GO:0004177">
    <property type="term" value="F:aminopeptidase activity"/>
    <property type="evidence" value="ECO:0007669"/>
    <property type="project" value="UniProtKB-EC"/>
</dbReference>
<evidence type="ECO:0000313" key="5">
    <source>
        <dbReference type="Proteomes" id="UP000198636"/>
    </source>
</evidence>
<proteinExistence type="inferred from homology"/>
<dbReference type="Pfam" id="PF00561">
    <property type="entry name" value="Abhydrolase_1"/>
    <property type="match status" value="1"/>
</dbReference>
<organism evidence="4 5">
    <name type="scientific">Alkaliphilus peptidifermentans DSM 18978</name>
    <dbReference type="NCBI Taxonomy" id="1120976"/>
    <lineage>
        <taxon>Bacteria</taxon>
        <taxon>Bacillati</taxon>
        <taxon>Bacillota</taxon>
        <taxon>Clostridia</taxon>
        <taxon>Peptostreptococcales</taxon>
        <taxon>Natronincolaceae</taxon>
        <taxon>Alkaliphilus</taxon>
    </lineage>
</organism>
<evidence type="ECO:0000259" key="3">
    <source>
        <dbReference type="Pfam" id="PF00561"/>
    </source>
</evidence>
<keyword evidence="5" id="KW-1185">Reference proteome</keyword>
<protein>
    <submittedName>
        <fullName evidence="4">Pimeloyl-ACP methyl ester carboxylesterase</fullName>
    </submittedName>
</protein>
<gene>
    <name evidence="4" type="ORF">SAMN03080606_01780</name>
</gene>
<evidence type="ECO:0000256" key="1">
    <source>
        <dbReference type="ARBA" id="ARBA00010088"/>
    </source>
</evidence>
<dbReference type="RefSeq" id="WP_176758938.1">
    <property type="nucleotide sequence ID" value="NZ_FMUS01000010.1"/>
</dbReference>
<dbReference type="PRINTS" id="PR00793">
    <property type="entry name" value="PROAMNOPTASE"/>
</dbReference>
<sequence length="351" mass="40599">MKLIKKCIKITLVLLIICILFVLFLPSRTPHIEGNNSVASIQKIQLGGLEQFIMIRGKDTNNPILLFLHGGPGYSQISFARKYQEELEENFIVVNWDQRGSGMSYSHNIPRKSMNRSRFREDTKELIDYLCMKYEKENVYLAGHSWGSELGLHVIDKYPERVAAFISIGQVVNKLENEAVSYDFVLEMAKKNNNKRALEDLLRIGRPPYKNTVSDTLTQRKWLDKYGGVERNVNTLNDIILGSIFSPEYTGIDGIKFALGSKFSADTMWGHNLDLDFVRDLPEVRVPVYFFAGRHDYNTPSTLIEQYYNKIIAPHKELIWFEESAHFPHFEEPEKFAQLAIRIKENVEKKQ</sequence>